<dbReference type="Proteomes" id="UP000308652">
    <property type="component" value="Unassembled WGS sequence"/>
</dbReference>
<proteinExistence type="predicted"/>
<reference evidence="1 2" key="1">
    <citation type="journal article" date="2019" name="Nat. Ecol. Evol.">
        <title>Megaphylogeny resolves global patterns of mushroom evolution.</title>
        <authorList>
            <person name="Varga T."/>
            <person name="Krizsan K."/>
            <person name="Foldi C."/>
            <person name="Dima B."/>
            <person name="Sanchez-Garcia M."/>
            <person name="Sanchez-Ramirez S."/>
            <person name="Szollosi G.J."/>
            <person name="Szarkandi J.G."/>
            <person name="Papp V."/>
            <person name="Albert L."/>
            <person name="Andreopoulos W."/>
            <person name="Angelini C."/>
            <person name="Antonin V."/>
            <person name="Barry K.W."/>
            <person name="Bougher N.L."/>
            <person name="Buchanan P."/>
            <person name="Buyck B."/>
            <person name="Bense V."/>
            <person name="Catcheside P."/>
            <person name="Chovatia M."/>
            <person name="Cooper J."/>
            <person name="Damon W."/>
            <person name="Desjardin D."/>
            <person name="Finy P."/>
            <person name="Geml J."/>
            <person name="Haridas S."/>
            <person name="Hughes K."/>
            <person name="Justo A."/>
            <person name="Karasinski D."/>
            <person name="Kautmanova I."/>
            <person name="Kiss B."/>
            <person name="Kocsube S."/>
            <person name="Kotiranta H."/>
            <person name="LaButti K.M."/>
            <person name="Lechner B.E."/>
            <person name="Liimatainen K."/>
            <person name="Lipzen A."/>
            <person name="Lukacs Z."/>
            <person name="Mihaltcheva S."/>
            <person name="Morgado L.N."/>
            <person name="Niskanen T."/>
            <person name="Noordeloos M.E."/>
            <person name="Ohm R.A."/>
            <person name="Ortiz-Santana B."/>
            <person name="Ovrebo C."/>
            <person name="Racz N."/>
            <person name="Riley R."/>
            <person name="Savchenko A."/>
            <person name="Shiryaev A."/>
            <person name="Soop K."/>
            <person name="Spirin V."/>
            <person name="Szebenyi C."/>
            <person name="Tomsovsky M."/>
            <person name="Tulloss R.E."/>
            <person name="Uehling J."/>
            <person name="Grigoriev I.V."/>
            <person name="Vagvolgyi C."/>
            <person name="Papp T."/>
            <person name="Martin F.M."/>
            <person name="Miettinen O."/>
            <person name="Hibbett D.S."/>
            <person name="Nagy L.G."/>
        </authorList>
    </citation>
    <scope>NUCLEOTIDE SEQUENCE [LARGE SCALE GENOMIC DNA]</scope>
    <source>
        <strain evidence="1 2">CBS 166.37</strain>
    </source>
</reference>
<keyword evidence="2" id="KW-1185">Reference proteome</keyword>
<dbReference type="EMBL" id="ML213613">
    <property type="protein sequence ID" value="TFK36563.1"/>
    <property type="molecule type" value="Genomic_DNA"/>
</dbReference>
<evidence type="ECO:0000313" key="1">
    <source>
        <dbReference type="EMBL" id="TFK36563.1"/>
    </source>
</evidence>
<dbReference type="AlphaFoldDB" id="A0A5C3LW23"/>
<sequence length="78" mass="8795">MTLPILPLSPCLSHLLTNSPTSGLTLSTTTNYQASPTQNVYNTPHYHLYTITTTYWDCQHVPKHDHTPHPSQGYYAQP</sequence>
<evidence type="ECO:0000313" key="2">
    <source>
        <dbReference type="Proteomes" id="UP000308652"/>
    </source>
</evidence>
<name>A0A5C3LW23_9AGAR</name>
<protein>
    <submittedName>
        <fullName evidence="1">Uncharacterized protein</fullName>
    </submittedName>
</protein>
<accession>A0A5C3LW23</accession>
<organism evidence="1 2">
    <name type="scientific">Crucibulum laeve</name>
    <dbReference type="NCBI Taxonomy" id="68775"/>
    <lineage>
        <taxon>Eukaryota</taxon>
        <taxon>Fungi</taxon>
        <taxon>Dikarya</taxon>
        <taxon>Basidiomycota</taxon>
        <taxon>Agaricomycotina</taxon>
        <taxon>Agaricomycetes</taxon>
        <taxon>Agaricomycetidae</taxon>
        <taxon>Agaricales</taxon>
        <taxon>Agaricineae</taxon>
        <taxon>Nidulariaceae</taxon>
        <taxon>Crucibulum</taxon>
    </lineage>
</organism>
<gene>
    <name evidence="1" type="ORF">BDQ12DRAFT_725029</name>
</gene>